<dbReference type="Gene3D" id="1.10.490.110">
    <property type="entry name" value="Uncharacterized conserved protein DUF2267"/>
    <property type="match status" value="1"/>
</dbReference>
<dbReference type="RefSeq" id="WP_185054006.1">
    <property type="nucleotide sequence ID" value="NZ_BAABIX010000020.1"/>
</dbReference>
<name>A0A840PEG6_9ACTN</name>
<dbReference type="Proteomes" id="UP000578449">
    <property type="component" value="Unassembled WGS sequence"/>
</dbReference>
<dbReference type="Pfam" id="PF10025">
    <property type="entry name" value="DUF2267"/>
    <property type="match status" value="1"/>
</dbReference>
<proteinExistence type="predicted"/>
<sequence length="113" mass="12065">MRYDEFLAKVRERGEYGSQQEAAQVTAAVLGVLSSRITPGEAASLAAQLPKQLHECIDSDPDRATATFGVEEFCRRVADQVGARPGTAQWDASAVLSTLAEAVSGGELNHLFT</sequence>
<reference evidence="1 2" key="1">
    <citation type="submission" date="2020-08" db="EMBL/GenBank/DDBJ databases">
        <title>Genomic Encyclopedia of Type Strains, Phase IV (KMG-IV): sequencing the most valuable type-strain genomes for metagenomic binning, comparative biology and taxonomic classification.</title>
        <authorList>
            <person name="Goeker M."/>
        </authorList>
    </citation>
    <scope>NUCLEOTIDE SEQUENCE [LARGE SCALE GENOMIC DNA]</scope>
    <source>
        <strain evidence="1 2">DSM 45615</strain>
    </source>
</reference>
<dbReference type="InterPro" id="IPR018727">
    <property type="entry name" value="DUF2267"/>
</dbReference>
<keyword evidence="2" id="KW-1185">Reference proteome</keyword>
<dbReference type="AlphaFoldDB" id="A0A840PEG6"/>
<accession>A0A840PEG6</accession>
<evidence type="ECO:0000313" key="2">
    <source>
        <dbReference type="Proteomes" id="UP000578449"/>
    </source>
</evidence>
<dbReference type="InterPro" id="IPR038282">
    <property type="entry name" value="DUF2267_sf"/>
</dbReference>
<protein>
    <submittedName>
        <fullName evidence="1">Uncharacterized protein (DUF2267 family)</fullName>
    </submittedName>
</protein>
<comment type="caution">
    <text evidence="1">The sequence shown here is derived from an EMBL/GenBank/DDBJ whole genome shotgun (WGS) entry which is preliminary data.</text>
</comment>
<organism evidence="1 2">
    <name type="scientific">Thermocatellispora tengchongensis</name>
    <dbReference type="NCBI Taxonomy" id="1073253"/>
    <lineage>
        <taxon>Bacteria</taxon>
        <taxon>Bacillati</taxon>
        <taxon>Actinomycetota</taxon>
        <taxon>Actinomycetes</taxon>
        <taxon>Streptosporangiales</taxon>
        <taxon>Streptosporangiaceae</taxon>
        <taxon>Thermocatellispora</taxon>
    </lineage>
</organism>
<gene>
    <name evidence="1" type="ORF">HNP84_006898</name>
</gene>
<evidence type="ECO:0000313" key="1">
    <source>
        <dbReference type="EMBL" id="MBB5137146.1"/>
    </source>
</evidence>
<dbReference type="EMBL" id="JACHGN010000016">
    <property type="protein sequence ID" value="MBB5137146.1"/>
    <property type="molecule type" value="Genomic_DNA"/>
</dbReference>